<dbReference type="RefSeq" id="WP_145021861.1">
    <property type="nucleotide sequence ID" value="NZ_VLLN01000010.1"/>
</dbReference>
<gene>
    <name evidence="3" type="ORF">JN12_01944</name>
</gene>
<keyword evidence="2" id="KW-0472">Membrane</keyword>
<dbReference type="AlphaFoldDB" id="A0A562VMP0"/>
<evidence type="ECO:0000256" key="2">
    <source>
        <dbReference type="SAM" id="Phobius"/>
    </source>
</evidence>
<proteinExistence type="predicted"/>
<evidence type="ECO:0000313" key="3">
    <source>
        <dbReference type="EMBL" id="TWJ19253.1"/>
    </source>
</evidence>
<name>A0A562VMP0_9BACT</name>
<evidence type="ECO:0000313" key="4">
    <source>
        <dbReference type="Proteomes" id="UP000319449"/>
    </source>
</evidence>
<sequence>MSSILNALKKLDAEKAARLSGQVEISRAILTEKPSRSGRRMPVLVIGSSVLLAVAVLAGSMMLWHGRSTPSAGKLLANAPQLPAQPAPVKATPSPQPAARPSSTVPATPATVVTRRPLAAVPSPPPLPTPTAQAPRQTSPTPQRQVPTAPISKPLPGPNAPPQTPVETVARPVPAPSAPHPHAVPALRVSGIAWQKDSASRLAIVNGQPVGLGVDVGGATVDEIFPDRVRFTYKGEKVEVGLGRSSKDD</sequence>
<dbReference type="Proteomes" id="UP000319449">
    <property type="component" value="Unassembled WGS sequence"/>
</dbReference>
<accession>A0A562VMP0</accession>
<feature type="compositionally biased region" description="Pro residues" evidence="1">
    <location>
        <begin position="153"/>
        <end position="164"/>
    </location>
</feature>
<feature type="region of interest" description="Disordered" evidence="1">
    <location>
        <begin position="84"/>
        <end position="165"/>
    </location>
</feature>
<dbReference type="OrthoDB" id="5398743at2"/>
<feature type="compositionally biased region" description="Low complexity" evidence="1">
    <location>
        <begin position="97"/>
        <end position="121"/>
    </location>
</feature>
<keyword evidence="2" id="KW-0812">Transmembrane</keyword>
<dbReference type="PRINTS" id="PR01217">
    <property type="entry name" value="PRICHEXTENSN"/>
</dbReference>
<feature type="compositionally biased region" description="Low complexity" evidence="1">
    <location>
        <begin position="130"/>
        <end position="147"/>
    </location>
</feature>
<organism evidence="3 4">
    <name type="scientific">Geobacter argillaceus</name>
    <dbReference type="NCBI Taxonomy" id="345631"/>
    <lineage>
        <taxon>Bacteria</taxon>
        <taxon>Pseudomonadati</taxon>
        <taxon>Thermodesulfobacteriota</taxon>
        <taxon>Desulfuromonadia</taxon>
        <taxon>Geobacterales</taxon>
        <taxon>Geobacteraceae</taxon>
        <taxon>Geobacter</taxon>
    </lineage>
</organism>
<dbReference type="EMBL" id="VLLN01000010">
    <property type="protein sequence ID" value="TWJ19253.1"/>
    <property type="molecule type" value="Genomic_DNA"/>
</dbReference>
<feature type="transmembrane region" description="Helical" evidence="2">
    <location>
        <begin position="43"/>
        <end position="64"/>
    </location>
</feature>
<protein>
    <submittedName>
        <fullName evidence="3">General secretion pathway protein B</fullName>
    </submittedName>
</protein>
<evidence type="ECO:0000256" key="1">
    <source>
        <dbReference type="SAM" id="MobiDB-lite"/>
    </source>
</evidence>
<reference evidence="3 4" key="1">
    <citation type="submission" date="2019-07" db="EMBL/GenBank/DDBJ databases">
        <title>Genomic Encyclopedia of Archaeal and Bacterial Type Strains, Phase II (KMG-II): from individual species to whole genera.</title>
        <authorList>
            <person name="Goeker M."/>
        </authorList>
    </citation>
    <scope>NUCLEOTIDE SEQUENCE [LARGE SCALE GENOMIC DNA]</scope>
    <source>
        <strain evidence="3 4">ATCC BAA-1139</strain>
    </source>
</reference>
<keyword evidence="2" id="KW-1133">Transmembrane helix</keyword>
<keyword evidence="4" id="KW-1185">Reference proteome</keyword>
<comment type="caution">
    <text evidence="3">The sequence shown here is derived from an EMBL/GenBank/DDBJ whole genome shotgun (WGS) entry which is preliminary data.</text>
</comment>